<dbReference type="PANTHER" id="PTHR12428">
    <property type="entry name" value="OXA1"/>
    <property type="match status" value="1"/>
</dbReference>
<evidence type="ECO:0000256" key="4">
    <source>
        <dbReference type="ARBA" id="ARBA00022692"/>
    </source>
</evidence>
<evidence type="ECO:0000256" key="7">
    <source>
        <dbReference type="ARBA" id="ARBA00023136"/>
    </source>
</evidence>
<evidence type="ECO:0000256" key="5">
    <source>
        <dbReference type="ARBA" id="ARBA00022927"/>
    </source>
</evidence>
<evidence type="ECO:0000259" key="12">
    <source>
        <dbReference type="Pfam" id="PF02096"/>
    </source>
</evidence>
<protein>
    <submittedName>
        <fullName evidence="13">Membrane protein insertase YidC</fullName>
    </submittedName>
</protein>
<organism evidence="13 14">
    <name type="scientific">Staphylococcus hsinchuensis</name>
    <dbReference type="NCBI Taxonomy" id="3051183"/>
    <lineage>
        <taxon>Bacteria</taxon>
        <taxon>Bacillati</taxon>
        <taxon>Bacillota</taxon>
        <taxon>Bacilli</taxon>
        <taxon>Bacillales</taxon>
        <taxon>Staphylococcaceae</taxon>
        <taxon>Staphylococcus</taxon>
    </lineage>
</organism>
<reference evidence="13 14" key="1">
    <citation type="journal article" date="2024" name="Pathogens">
        <title>Staphylococcus hsinchuensis sp. nov., Isolated from Soymilk.</title>
        <authorList>
            <person name="Wang Y.T."/>
            <person name="Lin Y.C."/>
            <person name="Hsieh Y.H."/>
            <person name="Lin Y.T."/>
            <person name="Hamada M."/>
            <person name="Chen C.C."/>
            <person name="Liou J.S."/>
            <person name="Lee A.Y."/>
            <person name="Zhang W.L."/>
            <person name="Chen Y.T."/>
            <person name="Huang C.H."/>
        </authorList>
    </citation>
    <scope>NUCLEOTIDE SEQUENCE [LARGE SCALE GENOMIC DNA]</scope>
    <source>
        <strain evidence="13 14">H164</strain>
    </source>
</reference>
<evidence type="ECO:0000313" key="13">
    <source>
        <dbReference type="EMBL" id="XAF70431.1"/>
    </source>
</evidence>
<dbReference type="InterPro" id="IPR028055">
    <property type="entry name" value="YidC/Oxa/ALB_C"/>
</dbReference>
<dbReference type="Proteomes" id="UP001436297">
    <property type="component" value="Chromosome"/>
</dbReference>
<keyword evidence="5" id="KW-0653">Protein transport</keyword>
<name>A0ABZ3EC86_9STAP</name>
<evidence type="ECO:0000256" key="10">
    <source>
        <dbReference type="SAM" id="MobiDB-lite"/>
    </source>
</evidence>
<keyword evidence="7 11" id="KW-0472">Membrane</keyword>
<evidence type="ECO:0000256" key="9">
    <source>
        <dbReference type="RuleBase" id="RU003945"/>
    </source>
</evidence>
<dbReference type="NCBIfam" id="TIGR03592">
    <property type="entry name" value="yidC_oxa1_cterm"/>
    <property type="match status" value="1"/>
</dbReference>
<dbReference type="PROSITE" id="PS51257">
    <property type="entry name" value="PROKAR_LIPOPROTEIN"/>
    <property type="match status" value="1"/>
</dbReference>
<comment type="similarity">
    <text evidence="9">Belongs to the OXA1/ALB3/YidC family.</text>
</comment>
<feature type="compositionally biased region" description="Basic residues" evidence="10">
    <location>
        <begin position="265"/>
        <end position="285"/>
    </location>
</feature>
<evidence type="ECO:0000256" key="8">
    <source>
        <dbReference type="ARBA" id="ARBA00023186"/>
    </source>
</evidence>
<feature type="transmembrane region" description="Helical" evidence="11">
    <location>
        <begin position="54"/>
        <end position="75"/>
    </location>
</feature>
<evidence type="ECO:0000256" key="6">
    <source>
        <dbReference type="ARBA" id="ARBA00022989"/>
    </source>
</evidence>
<dbReference type="InterPro" id="IPR001708">
    <property type="entry name" value="YidC/ALB3/OXA1/COX18"/>
</dbReference>
<dbReference type="InterPro" id="IPR047196">
    <property type="entry name" value="YidC_ALB_C"/>
</dbReference>
<comment type="subcellular location">
    <subcellularLocation>
        <location evidence="1">Cell membrane</location>
        <topology evidence="1">Multi-pass membrane protein</topology>
    </subcellularLocation>
    <subcellularLocation>
        <location evidence="9">Membrane</location>
        <topology evidence="9">Multi-pass membrane protein</topology>
    </subcellularLocation>
</comment>
<feature type="transmembrane region" description="Helical" evidence="11">
    <location>
        <begin position="203"/>
        <end position="220"/>
    </location>
</feature>
<keyword evidence="3" id="KW-1003">Cell membrane</keyword>
<feature type="transmembrane region" description="Helical" evidence="11">
    <location>
        <begin position="172"/>
        <end position="191"/>
    </location>
</feature>
<evidence type="ECO:0000256" key="3">
    <source>
        <dbReference type="ARBA" id="ARBA00022475"/>
    </source>
</evidence>
<sequence length="285" mass="32820">MKNKYLYFLLLSPIFLAGCNYSSEESKNGFFGQTFIKPMEGLLHWFASIFNNNFGLAIIAIVLIVRFIMLPFMLAQAKNGQMMRKKMDIVKPEMDEVQEKVKRARTQDEKMAANQEMMEKYKEFDMNPMKTMLGCLPLLVQMPILFALYSILKWPSGDLKSHSHFLWFDLTQTDILMTIIAGLLYIVQPLVNLEQMPKEQKSMGYMMMVISPIFIIFVSLQSPSALALYWAVNAAFLVTQTYIANKIYSKVATEEAEKLRAKIDNKKKKNKGTRNKGKTISTKKK</sequence>
<keyword evidence="4 9" id="KW-0812">Transmembrane</keyword>
<dbReference type="PRINTS" id="PR00701">
    <property type="entry name" value="60KDINNERMP"/>
</dbReference>
<dbReference type="EMBL" id="CP128355">
    <property type="protein sequence ID" value="XAF70431.1"/>
    <property type="molecule type" value="Genomic_DNA"/>
</dbReference>
<accession>A0ABZ3EC86</accession>
<evidence type="ECO:0000256" key="2">
    <source>
        <dbReference type="ARBA" id="ARBA00022448"/>
    </source>
</evidence>
<keyword evidence="2" id="KW-0813">Transport</keyword>
<evidence type="ECO:0000313" key="14">
    <source>
        <dbReference type="Proteomes" id="UP001436297"/>
    </source>
</evidence>
<keyword evidence="14" id="KW-1185">Reference proteome</keyword>
<evidence type="ECO:0000256" key="1">
    <source>
        <dbReference type="ARBA" id="ARBA00004651"/>
    </source>
</evidence>
<keyword evidence="8" id="KW-0143">Chaperone</keyword>
<feature type="domain" description="Membrane insertase YidC/Oxa/ALB C-terminal" evidence="12">
    <location>
        <begin position="54"/>
        <end position="246"/>
    </location>
</feature>
<keyword evidence="6 11" id="KW-1133">Transmembrane helix</keyword>
<dbReference type="CDD" id="cd20070">
    <property type="entry name" value="5TM_YidC_Alb3"/>
    <property type="match status" value="1"/>
</dbReference>
<dbReference type="PANTHER" id="PTHR12428:SF65">
    <property type="entry name" value="CYTOCHROME C OXIDASE ASSEMBLY PROTEIN COX18, MITOCHONDRIAL"/>
    <property type="match status" value="1"/>
</dbReference>
<gene>
    <name evidence="13" type="primary">yidC</name>
    <name evidence="13" type="ORF">QQM35_10235</name>
</gene>
<dbReference type="Pfam" id="PF02096">
    <property type="entry name" value="60KD_IMP"/>
    <property type="match status" value="1"/>
</dbReference>
<proteinExistence type="inferred from homology"/>
<evidence type="ECO:0000256" key="11">
    <source>
        <dbReference type="SAM" id="Phobius"/>
    </source>
</evidence>
<feature type="transmembrane region" description="Helical" evidence="11">
    <location>
        <begin position="131"/>
        <end position="152"/>
    </location>
</feature>
<feature type="region of interest" description="Disordered" evidence="10">
    <location>
        <begin position="262"/>
        <end position="285"/>
    </location>
</feature>
<dbReference type="RefSeq" id="WP_251519589.1">
    <property type="nucleotide sequence ID" value="NZ_CP128355.1"/>
</dbReference>